<dbReference type="RefSeq" id="WP_010692974.1">
    <property type="nucleotide sequence ID" value="NZ_CP061007.1"/>
</dbReference>
<proteinExistence type="predicted"/>
<sequence>MEELVSFFLPAVDKSQVMPITVSGFCPDFLEPGTTSPPDPRSQSPLHGVRMVEIGAFMAAPFATIFRDAARGAAMLALLWGRGRWGT</sequence>
<dbReference type="STRING" id="994479.GCA_000194155_01241"/>
<comment type="caution">
    <text evidence="1">The sequence shown here is derived from an EMBL/GenBank/DDBJ whole genome shotgun (WGS) entry which is preliminary data.</text>
</comment>
<accession>A0A2N3Y2U3</accession>
<gene>
    <name evidence="1" type="ORF">A8926_5191</name>
</gene>
<keyword evidence="2" id="KW-1185">Reference proteome</keyword>
<organism evidence="1 2">
    <name type="scientific">Saccharopolyspora spinosa</name>
    <dbReference type="NCBI Taxonomy" id="60894"/>
    <lineage>
        <taxon>Bacteria</taxon>
        <taxon>Bacillati</taxon>
        <taxon>Actinomycetota</taxon>
        <taxon>Actinomycetes</taxon>
        <taxon>Pseudonocardiales</taxon>
        <taxon>Pseudonocardiaceae</taxon>
        <taxon>Saccharopolyspora</taxon>
    </lineage>
</organism>
<dbReference type="AlphaFoldDB" id="A0A2N3Y2U3"/>
<dbReference type="Proteomes" id="UP000233786">
    <property type="component" value="Unassembled WGS sequence"/>
</dbReference>
<dbReference type="EMBL" id="PJNB01000001">
    <property type="protein sequence ID" value="PKW17253.1"/>
    <property type="molecule type" value="Genomic_DNA"/>
</dbReference>
<evidence type="ECO:0000313" key="1">
    <source>
        <dbReference type="EMBL" id="PKW17253.1"/>
    </source>
</evidence>
<reference evidence="1" key="1">
    <citation type="submission" date="2017-12" db="EMBL/GenBank/DDBJ databases">
        <title>Sequencing the genomes of 1000 Actinobacteria strains.</title>
        <authorList>
            <person name="Klenk H.-P."/>
        </authorList>
    </citation>
    <scope>NUCLEOTIDE SEQUENCE [LARGE SCALE GENOMIC DNA]</scope>
    <source>
        <strain evidence="1">DSM 44228</strain>
    </source>
</reference>
<evidence type="ECO:0000313" key="2">
    <source>
        <dbReference type="Proteomes" id="UP000233786"/>
    </source>
</evidence>
<protein>
    <submittedName>
        <fullName evidence="1">Uncharacterized protein</fullName>
    </submittedName>
</protein>
<name>A0A2N3Y2U3_SACSN</name>